<gene>
    <name evidence="2" type="ORF">J4573_53275</name>
</gene>
<evidence type="ECO:0000313" key="2">
    <source>
        <dbReference type="EMBL" id="MBO2455931.1"/>
    </source>
</evidence>
<organism evidence="2 3">
    <name type="scientific">Actinomadura barringtoniae</name>
    <dbReference type="NCBI Taxonomy" id="1427535"/>
    <lineage>
        <taxon>Bacteria</taxon>
        <taxon>Bacillati</taxon>
        <taxon>Actinomycetota</taxon>
        <taxon>Actinomycetes</taxon>
        <taxon>Streptosporangiales</taxon>
        <taxon>Thermomonosporaceae</taxon>
        <taxon>Actinomadura</taxon>
    </lineage>
</organism>
<feature type="compositionally biased region" description="Basic and acidic residues" evidence="1">
    <location>
        <begin position="64"/>
        <end position="78"/>
    </location>
</feature>
<protein>
    <submittedName>
        <fullName evidence="2">Uncharacterized protein</fullName>
    </submittedName>
</protein>
<feature type="region of interest" description="Disordered" evidence="1">
    <location>
        <begin position="1"/>
        <end position="29"/>
    </location>
</feature>
<dbReference type="AlphaFoldDB" id="A0A939T7C2"/>
<proteinExistence type="predicted"/>
<feature type="region of interest" description="Disordered" evidence="1">
    <location>
        <begin position="64"/>
        <end position="90"/>
    </location>
</feature>
<dbReference type="Pfam" id="PF19380">
    <property type="entry name" value="DUF5955"/>
    <property type="match status" value="1"/>
</dbReference>
<name>A0A939T7C2_9ACTN</name>
<dbReference type="RefSeq" id="WP_208264171.1">
    <property type="nucleotide sequence ID" value="NZ_JAGEOJ010000049.1"/>
</dbReference>
<evidence type="ECO:0000256" key="1">
    <source>
        <dbReference type="SAM" id="MobiDB-lite"/>
    </source>
</evidence>
<keyword evidence="3" id="KW-1185">Reference proteome</keyword>
<sequence length="121" mass="12754">MMSQQGGDRGDRGVHIGGNANVSGQIATGDNVTQNQQVNAAPSADAAAALERVARLLEQHAGELAEPQRARRDLADVREEVEEDDPDPERMEGALQRLGRRVSGVAVLAEAVHRLGAALGL</sequence>
<accession>A0A939T7C2</accession>
<dbReference type="Proteomes" id="UP000669179">
    <property type="component" value="Unassembled WGS sequence"/>
</dbReference>
<reference evidence="2" key="1">
    <citation type="submission" date="2021-03" db="EMBL/GenBank/DDBJ databases">
        <authorList>
            <person name="Kanchanasin P."/>
            <person name="Saeng-In P."/>
            <person name="Phongsopitanun W."/>
            <person name="Yuki M."/>
            <person name="Kudo T."/>
            <person name="Ohkuma M."/>
            <person name="Tanasupawat S."/>
        </authorList>
    </citation>
    <scope>NUCLEOTIDE SEQUENCE</scope>
    <source>
        <strain evidence="2">GKU 128</strain>
    </source>
</reference>
<dbReference type="InterPro" id="IPR045999">
    <property type="entry name" value="DUF5955"/>
</dbReference>
<evidence type="ECO:0000313" key="3">
    <source>
        <dbReference type="Proteomes" id="UP000669179"/>
    </source>
</evidence>
<dbReference type="EMBL" id="JAGEOJ010000049">
    <property type="protein sequence ID" value="MBO2455931.1"/>
    <property type="molecule type" value="Genomic_DNA"/>
</dbReference>
<feature type="compositionally biased region" description="Polar residues" evidence="1">
    <location>
        <begin position="20"/>
        <end position="29"/>
    </location>
</feature>
<comment type="caution">
    <text evidence="2">The sequence shown here is derived from an EMBL/GenBank/DDBJ whole genome shotgun (WGS) entry which is preliminary data.</text>
</comment>